<dbReference type="AlphaFoldDB" id="A0A437K1S6"/>
<sequence>MAKRPRHCWPRRRHPAEALCGSRVSRSRREQVAPILPQGPPMTRKHILVCGMSRAGTTLLHSLLMNTLPGFDFFDREVPALAHVTHPRNLVTKRPLDCLQLDQIEPRFAGVDLRIVFCVRDPRAVICSTHPEVPHDYFIGYRHQYFIVPAQGICEPSNPGLRQIHAAWRAVRGRAYTLHYENLVQDPDGTQAGLFDFLGEPVSQRFSSFDETSPVAAGMAVALNGQRPIDVDSLESWTRHPLRIWNEFTENTGLFEMVRELGYEHDNDWFTRRYARRLAA</sequence>
<dbReference type="Pfam" id="PF13469">
    <property type="entry name" value="Sulfotransfer_3"/>
    <property type="match status" value="1"/>
</dbReference>
<evidence type="ECO:0000313" key="1">
    <source>
        <dbReference type="EMBL" id="RVT54316.1"/>
    </source>
</evidence>
<accession>A0A437K1S6</accession>
<name>A0A437K1S6_9BURK</name>
<dbReference type="SUPFAM" id="SSF52540">
    <property type="entry name" value="P-loop containing nucleoside triphosphate hydrolases"/>
    <property type="match status" value="1"/>
</dbReference>
<evidence type="ECO:0008006" key="3">
    <source>
        <dbReference type="Google" id="ProtNLM"/>
    </source>
</evidence>
<keyword evidence="2" id="KW-1185">Reference proteome</keyword>
<protein>
    <recommendedName>
        <fullName evidence="3">Sulfotransferase domain-containing protein</fullName>
    </recommendedName>
</protein>
<organism evidence="1 2">
    <name type="scientific">Rubrivivax albus</name>
    <dbReference type="NCBI Taxonomy" id="2499835"/>
    <lineage>
        <taxon>Bacteria</taxon>
        <taxon>Pseudomonadati</taxon>
        <taxon>Pseudomonadota</taxon>
        <taxon>Betaproteobacteria</taxon>
        <taxon>Burkholderiales</taxon>
        <taxon>Sphaerotilaceae</taxon>
        <taxon>Rubrivivax</taxon>
    </lineage>
</organism>
<dbReference type="InterPro" id="IPR027417">
    <property type="entry name" value="P-loop_NTPase"/>
</dbReference>
<reference evidence="1 2" key="1">
    <citation type="submission" date="2019-01" db="EMBL/GenBank/DDBJ databases">
        <authorList>
            <person name="Chen W.-M."/>
        </authorList>
    </citation>
    <scope>NUCLEOTIDE SEQUENCE [LARGE SCALE GENOMIC DNA]</scope>
    <source>
        <strain evidence="1 2">ICH-3</strain>
    </source>
</reference>
<dbReference type="EMBL" id="SACT01000001">
    <property type="protein sequence ID" value="RVT54316.1"/>
    <property type="molecule type" value="Genomic_DNA"/>
</dbReference>
<dbReference type="Gene3D" id="3.40.50.300">
    <property type="entry name" value="P-loop containing nucleotide triphosphate hydrolases"/>
    <property type="match status" value="1"/>
</dbReference>
<gene>
    <name evidence="1" type="ORF">ENE75_05555</name>
</gene>
<proteinExistence type="predicted"/>
<comment type="caution">
    <text evidence="1">The sequence shown here is derived from an EMBL/GenBank/DDBJ whole genome shotgun (WGS) entry which is preliminary data.</text>
</comment>
<evidence type="ECO:0000313" key="2">
    <source>
        <dbReference type="Proteomes" id="UP000288178"/>
    </source>
</evidence>
<dbReference type="Proteomes" id="UP000288178">
    <property type="component" value="Unassembled WGS sequence"/>
</dbReference>